<dbReference type="InterPro" id="IPR016134">
    <property type="entry name" value="Dockerin_dom"/>
</dbReference>
<dbReference type="GO" id="GO:0030245">
    <property type="term" value="P:cellulose catabolic process"/>
    <property type="evidence" value="ECO:0007669"/>
    <property type="project" value="UniProtKB-KW"/>
</dbReference>
<dbReference type="SUPFAM" id="SSF49785">
    <property type="entry name" value="Galactose-binding domain-like"/>
    <property type="match status" value="1"/>
</dbReference>
<dbReference type="InterPro" id="IPR018247">
    <property type="entry name" value="EF_Hand_1_Ca_BS"/>
</dbReference>
<dbReference type="InterPro" id="IPR013783">
    <property type="entry name" value="Ig-like_fold"/>
</dbReference>
<feature type="chain" id="PRO_5016195332" description="Endoglucanase" evidence="11">
    <location>
        <begin position="30"/>
        <end position="862"/>
    </location>
</feature>
<dbReference type="Gene3D" id="1.50.10.10">
    <property type="match status" value="1"/>
</dbReference>
<dbReference type="PROSITE" id="PS51766">
    <property type="entry name" value="DOCKERIN"/>
    <property type="match status" value="1"/>
</dbReference>
<organism evidence="13 14">
    <name type="scientific">Ruminiclostridium sufflavum DSM 19573</name>
    <dbReference type="NCBI Taxonomy" id="1121337"/>
    <lineage>
        <taxon>Bacteria</taxon>
        <taxon>Bacillati</taxon>
        <taxon>Bacillota</taxon>
        <taxon>Clostridia</taxon>
        <taxon>Eubacteriales</taxon>
        <taxon>Oscillospiraceae</taxon>
        <taxon>Ruminiclostridium</taxon>
    </lineage>
</organism>
<keyword evidence="7 9" id="KW-0326">Glycosidase</keyword>
<evidence type="ECO:0000256" key="11">
    <source>
        <dbReference type="RuleBase" id="RU361166"/>
    </source>
</evidence>
<proteinExistence type="inferred from homology"/>
<feature type="signal peptide" evidence="11">
    <location>
        <begin position="1"/>
        <end position="29"/>
    </location>
</feature>
<dbReference type="InterPro" id="IPR008928">
    <property type="entry name" value="6-hairpin_glycosidase_sf"/>
</dbReference>
<gene>
    <name evidence="13" type="ORF">LY28_02969</name>
</gene>
<feature type="active site" evidence="10">
    <location>
        <position position="763"/>
    </location>
</feature>
<evidence type="ECO:0000256" key="10">
    <source>
        <dbReference type="PROSITE-ProRule" id="PRU10060"/>
    </source>
</evidence>
<evidence type="ECO:0000313" key="14">
    <source>
        <dbReference type="Proteomes" id="UP000248132"/>
    </source>
</evidence>
<dbReference type="Pfam" id="PF02018">
    <property type="entry name" value="CBM_4_9"/>
    <property type="match status" value="1"/>
</dbReference>
<dbReference type="SUPFAM" id="SSF63446">
    <property type="entry name" value="Type I dockerin domain"/>
    <property type="match status" value="1"/>
</dbReference>
<dbReference type="Gene3D" id="2.60.120.260">
    <property type="entry name" value="Galactose-binding domain-like"/>
    <property type="match status" value="1"/>
</dbReference>
<dbReference type="SUPFAM" id="SSF48208">
    <property type="entry name" value="Six-hairpin glycosidases"/>
    <property type="match status" value="1"/>
</dbReference>
<dbReference type="PROSITE" id="PS00018">
    <property type="entry name" value="EF_HAND_1"/>
    <property type="match status" value="2"/>
</dbReference>
<name>A0A318Y394_9FIRM</name>
<keyword evidence="4 9" id="KW-0378">Hydrolase</keyword>
<comment type="caution">
    <text evidence="13">The sequence shown here is derived from an EMBL/GenBank/DDBJ whole genome shotgun (WGS) entry which is preliminary data.</text>
</comment>
<evidence type="ECO:0000256" key="1">
    <source>
        <dbReference type="ARBA" id="ARBA00000966"/>
    </source>
</evidence>
<dbReference type="InterPro" id="IPR002105">
    <property type="entry name" value="Dockerin_1_rpt"/>
</dbReference>
<protein>
    <recommendedName>
        <fullName evidence="11">Endoglucanase</fullName>
        <ecNumber evidence="11">3.2.1.4</ecNumber>
    </recommendedName>
</protein>
<evidence type="ECO:0000256" key="2">
    <source>
        <dbReference type="ARBA" id="ARBA00007072"/>
    </source>
</evidence>
<accession>A0A318Y394</accession>
<dbReference type="InterPro" id="IPR036439">
    <property type="entry name" value="Dockerin_dom_sf"/>
</dbReference>
<dbReference type="InterPro" id="IPR003305">
    <property type="entry name" value="CenC_carb-bd"/>
</dbReference>
<dbReference type="InterPro" id="IPR012341">
    <property type="entry name" value="6hp_glycosidase-like_sf"/>
</dbReference>
<reference evidence="13 14" key="1">
    <citation type="submission" date="2018-06" db="EMBL/GenBank/DDBJ databases">
        <title>Genomic Encyclopedia of Type Strains, Phase I: the one thousand microbial genomes (KMG-I) project.</title>
        <authorList>
            <person name="Kyrpides N."/>
        </authorList>
    </citation>
    <scope>NUCLEOTIDE SEQUENCE [LARGE SCALE GENOMIC DNA]</scope>
    <source>
        <strain evidence="13 14">DSM 19573</strain>
    </source>
</reference>
<dbReference type="GO" id="GO:0008810">
    <property type="term" value="F:cellulase activity"/>
    <property type="evidence" value="ECO:0007669"/>
    <property type="project" value="UniProtKB-EC"/>
</dbReference>
<comment type="catalytic activity">
    <reaction evidence="1 11">
        <text>Endohydrolysis of (1-&gt;4)-beta-D-glucosidic linkages in cellulose, lichenin and cereal beta-D-glucans.</text>
        <dbReference type="EC" id="3.2.1.4"/>
    </reaction>
</comment>
<dbReference type="InterPro" id="IPR033126">
    <property type="entry name" value="Glyco_hydro_9_Asp/Glu_AS"/>
</dbReference>
<evidence type="ECO:0000256" key="3">
    <source>
        <dbReference type="ARBA" id="ARBA00022729"/>
    </source>
</evidence>
<feature type="domain" description="Dockerin" evidence="12">
    <location>
        <begin position="799"/>
        <end position="862"/>
    </location>
</feature>
<dbReference type="Gene3D" id="2.60.40.10">
    <property type="entry name" value="Immunoglobulins"/>
    <property type="match status" value="1"/>
</dbReference>
<dbReference type="PANTHER" id="PTHR22298">
    <property type="entry name" value="ENDO-1,4-BETA-GLUCANASE"/>
    <property type="match status" value="1"/>
</dbReference>
<evidence type="ECO:0000256" key="4">
    <source>
        <dbReference type="ARBA" id="ARBA00022801"/>
    </source>
</evidence>
<dbReference type="PROSITE" id="PS00698">
    <property type="entry name" value="GH9_3"/>
    <property type="match status" value="1"/>
</dbReference>
<dbReference type="AlphaFoldDB" id="A0A318Y394"/>
<dbReference type="SUPFAM" id="SSF81296">
    <property type="entry name" value="E set domains"/>
    <property type="match status" value="1"/>
</dbReference>
<dbReference type="RefSeq" id="WP_110462951.1">
    <property type="nucleotide sequence ID" value="NZ_QKMR01000020.1"/>
</dbReference>
<evidence type="ECO:0000256" key="6">
    <source>
        <dbReference type="ARBA" id="ARBA00023277"/>
    </source>
</evidence>
<dbReference type="Pfam" id="PF02927">
    <property type="entry name" value="CelD_N"/>
    <property type="match status" value="1"/>
</dbReference>
<dbReference type="EC" id="3.2.1.4" evidence="11"/>
<dbReference type="InterPro" id="IPR001701">
    <property type="entry name" value="Glyco_hydro_9"/>
</dbReference>
<dbReference type="EMBL" id="QKMR01000020">
    <property type="protein sequence ID" value="PYG86541.1"/>
    <property type="molecule type" value="Genomic_DNA"/>
</dbReference>
<evidence type="ECO:0000256" key="7">
    <source>
        <dbReference type="ARBA" id="ARBA00023295"/>
    </source>
</evidence>
<dbReference type="Gene3D" id="1.10.1330.10">
    <property type="entry name" value="Dockerin domain"/>
    <property type="match status" value="1"/>
</dbReference>
<sequence>MKKRLCRRVSFLVAFIVLLSGVFGTAAFAVEYTGNYFSVGELIQQNNFNGGVGLPWHVVESDTGKAVFDISGGTYNVTINNPGVNRWDVQLRHRGLKLESGHKYTVKFTVTSSKACQIYPKIGDQGEPYDEYWNYNNKSWAKVDLQANVKKTVTETFTMNGTKDTVEFAFHLGGDCATSSAPYTLKFDEIYLTDPQFKGYPEVVPEPTNAIRVNQLGYFPNLTKLATYVSSSTTAQNWSLKDSSGKVVATGKTTVKGFDKSSGDDVHIIDFSSYKEIGTGYTLAVGSDDSLPFDIGTDMYSTMKYNAIKYFYHNRSGIAITMPYADRQDLTRPAGHPSDKLTPDPSKDYSASYTLDITGGWYDAGDHGKYVVNGGISTWTVMNMYERAKVLGKTSIAPYADNTMNIPESGNGLPDILDETRYNLKTLLKMQVPAGNTLAGMVHHKAHDEKWTALAVRPDQDEQPRWLQPPSTAATLNLAAIAAQGSRLWKEFDASFATTCLTAAETAWDAAVAHPNILASMEQESGGGAYGDDYVGDDFYWAACELYVTTGKAKYLDYIKSSKHYLEEPTELNGGEDIGVTGCFDWGNTAGLGTISLALVPSSLPTADVATAKANIKKAADKFISIATSQGYGVPIVESTVVVNGEKITGFPWGSNSFAVNEAIVMAYAYEFSGESKYLSGTAGVMDYILGRNPNVQSYVTGYGDNPLENPHHRFWAYQADNTFPTAPAGCLSGGPNSGLQDPWVKGSGWLAGSRAPEKCFMDHIESWSTNEVTINWNAPLAWVSAYLDEKGSGGEVITPGLLGDVNDDGTIDALDFAALKMYMLSGKEINLKNADVNKDGNVDAIDYAKVKLYLLGGITQF</sequence>
<dbReference type="CDD" id="cd02850">
    <property type="entry name" value="E_set_Cellulase_N"/>
    <property type="match status" value="1"/>
</dbReference>
<comment type="similarity">
    <text evidence="2 9 11">Belongs to the glycosyl hydrolase 9 (cellulase E) family.</text>
</comment>
<dbReference type="InterPro" id="IPR008979">
    <property type="entry name" value="Galactose-bd-like_sf"/>
</dbReference>
<dbReference type="Pfam" id="PF00759">
    <property type="entry name" value="Glyco_hydro_9"/>
    <property type="match status" value="1"/>
</dbReference>
<keyword evidence="5 11" id="KW-0136">Cellulose degradation</keyword>
<evidence type="ECO:0000259" key="12">
    <source>
        <dbReference type="PROSITE" id="PS51766"/>
    </source>
</evidence>
<keyword evidence="14" id="KW-1185">Reference proteome</keyword>
<dbReference type="Proteomes" id="UP000248132">
    <property type="component" value="Unassembled WGS sequence"/>
</dbReference>
<evidence type="ECO:0000256" key="5">
    <source>
        <dbReference type="ARBA" id="ARBA00023001"/>
    </source>
</evidence>
<feature type="active site" evidence="10">
    <location>
        <position position="772"/>
    </location>
</feature>
<keyword evidence="8 9" id="KW-0624">Polysaccharide degradation</keyword>
<keyword evidence="6 9" id="KW-0119">Carbohydrate metabolism</keyword>
<evidence type="ECO:0000256" key="8">
    <source>
        <dbReference type="ARBA" id="ARBA00023326"/>
    </source>
</evidence>
<dbReference type="Pfam" id="PF00404">
    <property type="entry name" value="Dockerin_1"/>
    <property type="match status" value="1"/>
</dbReference>
<dbReference type="CDD" id="cd14256">
    <property type="entry name" value="Dockerin_I"/>
    <property type="match status" value="1"/>
</dbReference>
<keyword evidence="3 11" id="KW-0732">Signal</keyword>
<feature type="active site" evidence="9">
    <location>
        <position position="712"/>
    </location>
</feature>
<dbReference type="InterPro" id="IPR018221">
    <property type="entry name" value="Glyco_hydro_9_His_AS"/>
</dbReference>
<dbReference type="OrthoDB" id="9758662at2"/>
<dbReference type="PROSITE" id="PS00592">
    <property type="entry name" value="GH9_2"/>
    <property type="match status" value="1"/>
</dbReference>
<evidence type="ECO:0000256" key="9">
    <source>
        <dbReference type="PROSITE-ProRule" id="PRU10059"/>
    </source>
</evidence>
<evidence type="ECO:0000313" key="13">
    <source>
        <dbReference type="EMBL" id="PYG86541.1"/>
    </source>
</evidence>
<dbReference type="InterPro" id="IPR014756">
    <property type="entry name" value="Ig_E-set"/>
</dbReference>
<dbReference type="InterPro" id="IPR004197">
    <property type="entry name" value="Cellulase_Ig-like"/>
</dbReference>